<name>A0A0A9EU87_ARUDO</name>
<evidence type="ECO:0000313" key="1">
    <source>
        <dbReference type="EMBL" id="JAE04325.1"/>
    </source>
</evidence>
<dbReference type="AlphaFoldDB" id="A0A0A9EU87"/>
<accession>A0A0A9EU87</accession>
<proteinExistence type="predicted"/>
<reference evidence="1" key="1">
    <citation type="submission" date="2014-09" db="EMBL/GenBank/DDBJ databases">
        <authorList>
            <person name="Magalhaes I.L.F."/>
            <person name="Oliveira U."/>
            <person name="Santos F.R."/>
            <person name="Vidigal T.H.D.A."/>
            <person name="Brescovit A.D."/>
            <person name="Santos A.J."/>
        </authorList>
    </citation>
    <scope>NUCLEOTIDE SEQUENCE</scope>
    <source>
        <tissue evidence="1">Shoot tissue taken approximately 20 cm above the soil surface</tissue>
    </source>
</reference>
<organism evidence="1">
    <name type="scientific">Arundo donax</name>
    <name type="common">Giant reed</name>
    <name type="synonym">Donax arundinaceus</name>
    <dbReference type="NCBI Taxonomy" id="35708"/>
    <lineage>
        <taxon>Eukaryota</taxon>
        <taxon>Viridiplantae</taxon>
        <taxon>Streptophyta</taxon>
        <taxon>Embryophyta</taxon>
        <taxon>Tracheophyta</taxon>
        <taxon>Spermatophyta</taxon>
        <taxon>Magnoliopsida</taxon>
        <taxon>Liliopsida</taxon>
        <taxon>Poales</taxon>
        <taxon>Poaceae</taxon>
        <taxon>PACMAD clade</taxon>
        <taxon>Arundinoideae</taxon>
        <taxon>Arundineae</taxon>
        <taxon>Arundo</taxon>
    </lineage>
</organism>
<reference evidence="1" key="2">
    <citation type="journal article" date="2015" name="Data Brief">
        <title>Shoot transcriptome of the giant reed, Arundo donax.</title>
        <authorList>
            <person name="Barrero R.A."/>
            <person name="Guerrero F.D."/>
            <person name="Moolhuijzen P."/>
            <person name="Goolsby J.A."/>
            <person name="Tidwell J."/>
            <person name="Bellgard S.E."/>
            <person name="Bellgard M.I."/>
        </authorList>
    </citation>
    <scope>NUCLEOTIDE SEQUENCE</scope>
    <source>
        <tissue evidence="1">Shoot tissue taken approximately 20 cm above the soil surface</tissue>
    </source>
</reference>
<dbReference type="EMBL" id="GBRH01193571">
    <property type="protein sequence ID" value="JAE04325.1"/>
    <property type="molecule type" value="Transcribed_RNA"/>
</dbReference>
<protein>
    <submittedName>
        <fullName evidence="1">Uncharacterized protein</fullName>
    </submittedName>
</protein>
<sequence length="102" mass="11492">MSSGKMAALLRASCTSLEINLLSLIPRICFRLETRSFTFFCPLDRSLPQLPLPDMLLLFHRSSLHHTHGLADLVCQIFMTARLKVIMAGMLMTLGMVLMKVQ</sequence>